<keyword evidence="1" id="KW-0328">Glycosyltransferase</keyword>
<dbReference type="Proteomes" id="UP001595625">
    <property type="component" value="Unassembled WGS sequence"/>
</dbReference>
<keyword evidence="6" id="KW-1185">Reference proteome</keyword>
<organism evidence="5 6">
    <name type="scientific">Planomicrobium okeanokoites</name>
    <name type="common">Planococcus okeanokoites</name>
    <name type="synonym">Flavobacterium okeanokoites</name>
    <dbReference type="NCBI Taxonomy" id="244"/>
    <lineage>
        <taxon>Bacteria</taxon>
        <taxon>Bacillati</taxon>
        <taxon>Bacillota</taxon>
        <taxon>Bacilli</taxon>
        <taxon>Bacillales</taxon>
        <taxon>Caryophanaceae</taxon>
        <taxon>Planomicrobium</taxon>
    </lineage>
</organism>
<dbReference type="EMBL" id="JBHRUJ010000014">
    <property type="protein sequence ID" value="MFC3210891.1"/>
    <property type="molecule type" value="Genomic_DNA"/>
</dbReference>
<dbReference type="Pfam" id="PF00534">
    <property type="entry name" value="Glycos_transf_1"/>
    <property type="match status" value="1"/>
</dbReference>
<dbReference type="Gene3D" id="3.40.50.2000">
    <property type="entry name" value="Glycogen Phosphorylase B"/>
    <property type="match status" value="2"/>
</dbReference>
<sequence length="362" mass="41073">MKICHITSVHSENDTRIFLKECTSLAQAGFEVHYIVPGAVDSTSNGVQIHGVKVNDGSRLNRMTKTVDTVYKKALEINASLYHFHDPELIPIALKLKKNKKIVLYDIHEDLPRAILSKKWISPMVRKPLSAIFEYYENRAAKKFDYLITATPYITERFKKINDRTINVNNYPLLKELQSSDKISQETEINYVSYVGGLVPIRGSSELIKSARLISGNIKVAGPINTENLKNDLKRSENIEYLGILSRDEVKNLLSRSKAGMVTFLPEPNHINAQPNKMFEYMSASIPVICSDFPLWRSIIEDADCGLCVDPENAQTIADAINYVFENPEIALKMGKNGRKAVELKYNWEAESVKLIDIYKKF</sequence>
<proteinExistence type="predicted"/>
<evidence type="ECO:0000313" key="6">
    <source>
        <dbReference type="Proteomes" id="UP001595625"/>
    </source>
</evidence>
<dbReference type="CDD" id="cd03794">
    <property type="entry name" value="GT4_WbuB-like"/>
    <property type="match status" value="1"/>
</dbReference>
<accession>A0ABV7KNL2</accession>
<feature type="domain" description="Glycosyltransferase subfamily 4-like N-terminal" evidence="4">
    <location>
        <begin position="22"/>
        <end position="160"/>
    </location>
</feature>
<dbReference type="InterPro" id="IPR001296">
    <property type="entry name" value="Glyco_trans_1"/>
</dbReference>
<keyword evidence="2" id="KW-0808">Transferase</keyword>
<dbReference type="RefSeq" id="WP_117314166.1">
    <property type="nucleotide sequence ID" value="NZ_JBHRUJ010000014.1"/>
</dbReference>
<dbReference type="SUPFAM" id="SSF53756">
    <property type="entry name" value="UDP-Glycosyltransferase/glycogen phosphorylase"/>
    <property type="match status" value="1"/>
</dbReference>
<comment type="caution">
    <text evidence="5">The sequence shown here is derived from an EMBL/GenBank/DDBJ whole genome shotgun (WGS) entry which is preliminary data.</text>
</comment>
<dbReference type="PANTHER" id="PTHR12526">
    <property type="entry name" value="GLYCOSYLTRANSFERASE"/>
    <property type="match status" value="1"/>
</dbReference>
<feature type="domain" description="Glycosyl transferase family 1" evidence="3">
    <location>
        <begin position="186"/>
        <end position="340"/>
    </location>
</feature>
<dbReference type="InterPro" id="IPR028098">
    <property type="entry name" value="Glyco_trans_4-like_N"/>
</dbReference>
<evidence type="ECO:0000256" key="2">
    <source>
        <dbReference type="ARBA" id="ARBA00022679"/>
    </source>
</evidence>
<reference evidence="6" key="1">
    <citation type="journal article" date="2019" name="Int. J. Syst. Evol. Microbiol.">
        <title>The Global Catalogue of Microorganisms (GCM) 10K type strain sequencing project: providing services to taxonomists for standard genome sequencing and annotation.</title>
        <authorList>
            <consortium name="The Broad Institute Genomics Platform"/>
            <consortium name="The Broad Institute Genome Sequencing Center for Infectious Disease"/>
            <person name="Wu L."/>
            <person name="Ma J."/>
        </authorList>
    </citation>
    <scope>NUCLEOTIDE SEQUENCE [LARGE SCALE GENOMIC DNA]</scope>
    <source>
        <strain evidence="6">CCM 320</strain>
    </source>
</reference>
<evidence type="ECO:0000259" key="4">
    <source>
        <dbReference type="Pfam" id="PF13439"/>
    </source>
</evidence>
<evidence type="ECO:0000313" key="5">
    <source>
        <dbReference type="EMBL" id="MFC3210891.1"/>
    </source>
</evidence>
<dbReference type="PANTHER" id="PTHR12526:SF629">
    <property type="entry name" value="TEICHURONIC ACID BIOSYNTHESIS GLYCOSYLTRANSFERASE TUAH-RELATED"/>
    <property type="match status" value="1"/>
</dbReference>
<evidence type="ECO:0000259" key="3">
    <source>
        <dbReference type="Pfam" id="PF00534"/>
    </source>
</evidence>
<dbReference type="Pfam" id="PF13439">
    <property type="entry name" value="Glyco_transf_4"/>
    <property type="match status" value="1"/>
</dbReference>
<name>A0ABV7KNL2_PLAOK</name>
<gene>
    <name evidence="5" type="ORF">ACFOEJ_07415</name>
</gene>
<evidence type="ECO:0000256" key="1">
    <source>
        <dbReference type="ARBA" id="ARBA00022676"/>
    </source>
</evidence>
<protein>
    <submittedName>
        <fullName evidence="5">Glycosyltransferase family 4 protein</fullName>
    </submittedName>
</protein>